<dbReference type="InterPro" id="IPR007484">
    <property type="entry name" value="Peptidase_M28"/>
</dbReference>
<evidence type="ECO:0000256" key="10">
    <source>
        <dbReference type="ARBA" id="ARBA00043962"/>
    </source>
</evidence>
<dbReference type="GO" id="GO:0004177">
    <property type="term" value="F:aminopeptidase activity"/>
    <property type="evidence" value="ECO:0007669"/>
    <property type="project" value="UniProtKB-KW"/>
</dbReference>
<evidence type="ECO:0000256" key="5">
    <source>
        <dbReference type="ARBA" id="ARBA00022723"/>
    </source>
</evidence>
<dbReference type="InterPro" id="IPR045175">
    <property type="entry name" value="M28_fam"/>
</dbReference>
<sequence length="276" mass="30916">MKGLATFLAAACATAILAKPVQVKSRALPTIEVAPGETRRLTKEERWELAASGTHFFDITKFNTQSRPVKEQPPYPKVFKHEENIRRLFPKLSWDNIKKNIEHYSTYHTRSSETETGVEAAEWLFSQVSDVVKHSNKAPVIVEMFPHAAFPQKIIIVKIPGRSNRTIIIGGHLDSVDPEDVPRLDARAPGVDDNASGLFLILEALRDIFTQYAATGRDVRLMLQQDMVGYTEATLDAGKPESFGLITDYTDAALNEFLRRVINEVRYCASAYGPKD</sequence>
<feature type="signal peptide" evidence="11">
    <location>
        <begin position="1"/>
        <end position="18"/>
    </location>
</feature>
<dbReference type="GO" id="GO:0008235">
    <property type="term" value="F:metalloexopeptidase activity"/>
    <property type="evidence" value="ECO:0007669"/>
    <property type="project" value="InterPro"/>
</dbReference>
<dbReference type="AlphaFoldDB" id="A0A9P4HHN8"/>
<dbReference type="EC" id="3.4.-.-" evidence="11"/>
<dbReference type="GO" id="GO:0046872">
    <property type="term" value="F:metal ion binding"/>
    <property type="evidence" value="ECO:0007669"/>
    <property type="project" value="UniProtKB-KW"/>
</dbReference>
<comment type="caution">
    <text evidence="13">The sequence shown here is derived from an EMBL/GenBank/DDBJ whole genome shotgun (WGS) entry which is preliminary data.</text>
</comment>
<evidence type="ECO:0000256" key="11">
    <source>
        <dbReference type="RuleBase" id="RU361240"/>
    </source>
</evidence>
<dbReference type="Pfam" id="PF04389">
    <property type="entry name" value="Peptidase_M28"/>
    <property type="match status" value="1"/>
</dbReference>
<feature type="domain" description="Peptidase M28" evidence="12">
    <location>
        <begin position="155"/>
        <end position="222"/>
    </location>
</feature>
<keyword evidence="14" id="KW-1185">Reference proteome</keyword>
<proteinExistence type="inferred from homology"/>
<accession>A0A9P4HHN8</accession>
<evidence type="ECO:0000313" key="14">
    <source>
        <dbReference type="Proteomes" id="UP000799777"/>
    </source>
</evidence>
<dbReference type="GO" id="GO:0006508">
    <property type="term" value="P:proteolysis"/>
    <property type="evidence" value="ECO:0007669"/>
    <property type="project" value="UniProtKB-KW"/>
</dbReference>
<reference evidence="13" key="1">
    <citation type="journal article" date="2020" name="Stud. Mycol.">
        <title>101 Dothideomycetes genomes: a test case for predicting lifestyles and emergence of pathogens.</title>
        <authorList>
            <person name="Haridas S."/>
            <person name="Albert R."/>
            <person name="Binder M."/>
            <person name="Bloem J."/>
            <person name="Labutti K."/>
            <person name="Salamov A."/>
            <person name="Andreopoulos B."/>
            <person name="Baker S."/>
            <person name="Barry K."/>
            <person name="Bills G."/>
            <person name="Bluhm B."/>
            <person name="Cannon C."/>
            <person name="Castanera R."/>
            <person name="Culley D."/>
            <person name="Daum C."/>
            <person name="Ezra D."/>
            <person name="Gonzalez J."/>
            <person name="Henrissat B."/>
            <person name="Kuo A."/>
            <person name="Liang C."/>
            <person name="Lipzen A."/>
            <person name="Lutzoni F."/>
            <person name="Magnuson J."/>
            <person name="Mondo S."/>
            <person name="Nolan M."/>
            <person name="Ohm R."/>
            <person name="Pangilinan J."/>
            <person name="Park H.-J."/>
            <person name="Ramirez L."/>
            <person name="Alfaro M."/>
            <person name="Sun H."/>
            <person name="Tritt A."/>
            <person name="Yoshinaga Y."/>
            <person name="Zwiers L.-H."/>
            <person name="Turgeon B."/>
            <person name="Goodwin S."/>
            <person name="Spatafora J."/>
            <person name="Crous P."/>
            <person name="Grigoriev I."/>
        </authorList>
    </citation>
    <scope>NUCLEOTIDE SEQUENCE</scope>
    <source>
        <strain evidence="13">CBS 110217</strain>
    </source>
</reference>
<protein>
    <recommendedName>
        <fullName evidence="11">Peptide hydrolase</fullName>
        <ecNumber evidence="11">3.4.-.-</ecNumber>
    </recommendedName>
</protein>
<keyword evidence="8 11" id="KW-0862">Zinc</keyword>
<dbReference type="Gene3D" id="3.40.630.10">
    <property type="entry name" value="Zn peptidases"/>
    <property type="match status" value="1"/>
</dbReference>
<evidence type="ECO:0000256" key="1">
    <source>
        <dbReference type="ARBA" id="ARBA00001947"/>
    </source>
</evidence>
<keyword evidence="3" id="KW-0031">Aminopeptidase</keyword>
<keyword evidence="5 11" id="KW-0479">Metal-binding</keyword>
<evidence type="ECO:0000259" key="12">
    <source>
        <dbReference type="Pfam" id="PF04389"/>
    </source>
</evidence>
<evidence type="ECO:0000256" key="4">
    <source>
        <dbReference type="ARBA" id="ARBA00022670"/>
    </source>
</evidence>
<keyword evidence="6 11" id="KW-0732">Signal</keyword>
<dbReference type="PANTHER" id="PTHR12147">
    <property type="entry name" value="METALLOPEPTIDASE M28 FAMILY MEMBER"/>
    <property type="match status" value="1"/>
</dbReference>
<comment type="similarity">
    <text evidence="10">Belongs to the peptidase M28 family. M28E subfamily.</text>
</comment>
<dbReference type="EMBL" id="ML978166">
    <property type="protein sequence ID" value="KAF2033442.1"/>
    <property type="molecule type" value="Genomic_DNA"/>
</dbReference>
<evidence type="ECO:0000256" key="7">
    <source>
        <dbReference type="ARBA" id="ARBA00022801"/>
    </source>
</evidence>
<keyword evidence="9" id="KW-1015">Disulfide bond</keyword>
<evidence type="ECO:0000256" key="6">
    <source>
        <dbReference type="ARBA" id="ARBA00022729"/>
    </source>
</evidence>
<keyword evidence="4 11" id="KW-0645">Protease</keyword>
<keyword evidence="7 11" id="KW-0378">Hydrolase</keyword>
<feature type="chain" id="PRO_5040537815" description="Peptide hydrolase" evidence="11">
    <location>
        <begin position="19"/>
        <end position="276"/>
    </location>
</feature>
<dbReference type="OrthoDB" id="2214at2759"/>
<evidence type="ECO:0000313" key="13">
    <source>
        <dbReference type="EMBL" id="KAF2033442.1"/>
    </source>
</evidence>
<evidence type="ECO:0000256" key="9">
    <source>
        <dbReference type="ARBA" id="ARBA00023157"/>
    </source>
</evidence>
<organism evidence="13 14">
    <name type="scientific">Setomelanomma holmii</name>
    <dbReference type="NCBI Taxonomy" id="210430"/>
    <lineage>
        <taxon>Eukaryota</taxon>
        <taxon>Fungi</taxon>
        <taxon>Dikarya</taxon>
        <taxon>Ascomycota</taxon>
        <taxon>Pezizomycotina</taxon>
        <taxon>Dothideomycetes</taxon>
        <taxon>Pleosporomycetidae</taxon>
        <taxon>Pleosporales</taxon>
        <taxon>Pleosporineae</taxon>
        <taxon>Phaeosphaeriaceae</taxon>
        <taxon>Setomelanomma</taxon>
    </lineage>
</organism>
<dbReference type="SUPFAM" id="SSF53187">
    <property type="entry name" value="Zn-dependent exopeptidases"/>
    <property type="match status" value="1"/>
</dbReference>
<evidence type="ECO:0000256" key="3">
    <source>
        <dbReference type="ARBA" id="ARBA00022438"/>
    </source>
</evidence>
<comment type="subunit">
    <text evidence="2">Monomer.</text>
</comment>
<comment type="cofactor">
    <cofactor evidence="1">
        <name>Zn(2+)</name>
        <dbReference type="ChEBI" id="CHEBI:29105"/>
    </cofactor>
</comment>
<evidence type="ECO:0000256" key="2">
    <source>
        <dbReference type="ARBA" id="ARBA00011245"/>
    </source>
</evidence>
<dbReference type="Proteomes" id="UP000799777">
    <property type="component" value="Unassembled WGS sequence"/>
</dbReference>
<evidence type="ECO:0000256" key="8">
    <source>
        <dbReference type="ARBA" id="ARBA00022833"/>
    </source>
</evidence>
<name>A0A9P4HHN8_9PLEO</name>
<gene>
    <name evidence="13" type="ORF">EK21DRAFT_86242</name>
</gene>
<dbReference type="PANTHER" id="PTHR12147:SF56">
    <property type="entry name" value="AMINOPEPTIDASE YDR415C-RELATED"/>
    <property type="match status" value="1"/>
</dbReference>